<protein>
    <recommendedName>
        <fullName evidence="14">t-SNARE coiled-coil homology domain-containing protein</fullName>
    </recommendedName>
</protein>
<proteinExistence type="inferred from homology"/>
<feature type="transmembrane region" description="Helical" evidence="13">
    <location>
        <begin position="98"/>
        <end position="116"/>
    </location>
</feature>
<evidence type="ECO:0000313" key="15">
    <source>
        <dbReference type="EMBL" id="GAV67910.1"/>
    </source>
</evidence>
<comment type="subcellular location">
    <subcellularLocation>
        <location evidence="1">Endoplasmic reticulum membrane</location>
        <topology evidence="1">Single-pass type IV membrane protein</topology>
    </subcellularLocation>
    <subcellularLocation>
        <location evidence="2">Golgi apparatus membrane</location>
        <topology evidence="2">Single-pass type IV membrane protein</topology>
    </subcellularLocation>
</comment>
<keyword evidence="16" id="KW-1185">Reference proteome</keyword>
<dbReference type="Proteomes" id="UP000187406">
    <property type="component" value="Unassembled WGS sequence"/>
</dbReference>
<evidence type="ECO:0000256" key="4">
    <source>
        <dbReference type="ARBA" id="ARBA00022692"/>
    </source>
</evidence>
<keyword evidence="5" id="KW-0256">Endoplasmic reticulum</keyword>
<dbReference type="InterPro" id="IPR000727">
    <property type="entry name" value="T_SNARE_dom"/>
</dbReference>
<evidence type="ECO:0000259" key="14">
    <source>
        <dbReference type="PROSITE" id="PS50192"/>
    </source>
</evidence>
<keyword evidence="3" id="KW-0813">Transport</keyword>
<evidence type="ECO:0000256" key="1">
    <source>
        <dbReference type="ARBA" id="ARBA00004163"/>
    </source>
</evidence>
<gene>
    <name evidence="15" type="ORF">CFOL_v3_11413</name>
</gene>
<comment type="similarity">
    <text evidence="11">Belongs to the BET1 family.</text>
</comment>
<dbReference type="GO" id="GO:0015031">
    <property type="term" value="P:protein transport"/>
    <property type="evidence" value="ECO:0007669"/>
    <property type="project" value="UniProtKB-KW"/>
</dbReference>
<organism evidence="15 16">
    <name type="scientific">Cephalotus follicularis</name>
    <name type="common">Albany pitcher plant</name>
    <dbReference type="NCBI Taxonomy" id="3775"/>
    <lineage>
        <taxon>Eukaryota</taxon>
        <taxon>Viridiplantae</taxon>
        <taxon>Streptophyta</taxon>
        <taxon>Embryophyta</taxon>
        <taxon>Tracheophyta</taxon>
        <taxon>Spermatophyta</taxon>
        <taxon>Magnoliopsida</taxon>
        <taxon>eudicotyledons</taxon>
        <taxon>Gunneridae</taxon>
        <taxon>Pentapetalae</taxon>
        <taxon>rosids</taxon>
        <taxon>fabids</taxon>
        <taxon>Oxalidales</taxon>
        <taxon>Cephalotaceae</taxon>
        <taxon>Cephalotus</taxon>
    </lineage>
</organism>
<evidence type="ECO:0000256" key="3">
    <source>
        <dbReference type="ARBA" id="ARBA00022448"/>
    </source>
</evidence>
<accession>A0A1Q3BIQ8</accession>
<reference evidence="16" key="1">
    <citation type="submission" date="2016-04" db="EMBL/GenBank/DDBJ databases">
        <title>Cephalotus genome sequencing.</title>
        <authorList>
            <person name="Fukushima K."/>
            <person name="Hasebe M."/>
            <person name="Fang X."/>
        </authorList>
    </citation>
    <scope>NUCLEOTIDE SEQUENCE [LARGE SCALE GENOMIC DNA]</scope>
    <source>
        <strain evidence="16">cv. St1</strain>
    </source>
</reference>
<dbReference type="GO" id="GO:0000139">
    <property type="term" value="C:Golgi membrane"/>
    <property type="evidence" value="ECO:0007669"/>
    <property type="project" value="UniProtKB-SubCell"/>
</dbReference>
<dbReference type="PROSITE" id="PS50192">
    <property type="entry name" value="T_SNARE"/>
    <property type="match status" value="1"/>
</dbReference>
<evidence type="ECO:0000313" key="16">
    <source>
        <dbReference type="Proteomes" id="UP000187406"/>
    </source>
</evidence>
<evidence type="ECO:0000256" key="6">
    <source>
        <dbReference type="ARBA" id="ARBA00022927"/>
    </source>
</evidence>
<sequence>MANPHRSREGLSVRSVGNPDEIQLRIDPVHADLDQEISGLHSQVKKLKYVAQEIETEARIQNGIISDLQTLMSRAEAGVKNGMRSLNRTVIQQRSNHILQVVIFGLVCFLVVYLWSKRR</sequence>
<keyword evidence="6" id="KW-0653">Protein transport</keyword>
<evidence type="ECO:0000256" key="5">
    <source>
        <dbReference type="ARBA" id="ARBA00022824"/>
    </source>
</evidence>
<dbReference type="PANTHER" id="PTHR12791">
    <property type="entry name" value="GOLGI SNARE BET1-RELATED"/>
    <property type="match status" value="1"/>
</dbReference>
<dbReference type="AlphaFoldDB" id="A0A1Q3BIQ8"/>
<keyword evidence="7 13" id="KW-1133">Transmembrane helix</keyword>
<dbReference type="EMBL" id="BDDD01000593">
    <property type="protein sequence ID" value="GAV67910.1"/>
    <property type="molecule type" value="Genomic_DNA"/>
</dbReference>
<evidence type="ECO:0000256" key="12">
    <source>
        <dbReference type="ARBA" id="ARBA00060029"/>
    </source>
</evidence>
<comment type="function">
    <text evidence="12">Required for vesicular transport from the ER to the Golgi complex. Functions as a SNARE associated with ER-derived vesicles.</text>
</comment>
<dbReference type="OrthoDB" id="261831at2759"/>
<dbReference type="SUPFAM" id="SSF58038">
    <property type="entry name" value="SNARE fusion complex"/>
    <property type="match status" value="1"/>
</dbReference>
<keyword evidence="10 13" id="KW-0472">Membrane</keyword>
<evidence type="ECO:0000256" key="10">
    <source>
        <dbReference type="ARBA" id="ARBA00023136"/>
    </source>
</evidence>
<keyword evidence="4 13" id="KW-0812">Transmembrane</keyword>
<name>A0A1Q3BIQ8_CEPFO</name>
<dbReference type="InParanoid" id="A0A1Q3BIQ8"/>
<evidence type="ECO:0000256" key="9">
    <source>
        <dbReference type="ARBA" id="ARBA00023054"/>
    </source>
</evidence>
<dbReference type="GO" id="GO:0005789">
    <property type="term" value="C:endoplasmic reticulum membrane"/>
    <property type="evidence" value="ECO:0007669"/>
    <property type="project" value="UniProtKB-SubCell"/>
</dbReference>
<dbReference type="CDD" id="cd15841">
    <property type="entry name" value="SNARE_Qc"/>
    <property type="match status" value="1"/>
</dbReference>
<keyword evidence="8" id="KW-0333">Golgi apparatus</keyword>
<evidence type="ECO:0000256" key="11">
    <source>
        <dbReference type="ARBA" id="ARBA00037962"/>
    </source>
</evidence>
<dbReference type="FunFam" id="1.20.5.110:FF:000056">
    <property type="entry name" value="Bet1-like protein At4g14600"/>
    <property type="match status" value="1"/>
</dbReference>
<dbReference type="Gene3D" id="1.20.5.110">
    <property type="match status" value="1"/>
</dbReference>
<keyword evidence="9" id="KW-0175">Coiled coil</keyword>
<evidence type="ECO:0000256" key="13">
    <source>
        <dbReference type="SAM" id="Phobius"/>
    </source>
</evidence>
<dbReference type="STRING" id="3775.A0A1Q3BIQ8"/>
<evidence type="ECO:0000256" key="2">
    <source>
        <dbReference type="ARBA" id="ARBA00004409"/>
    </source>
</evidence>
<evidence type="ECO:0000256" key="8">
    <source>
        <dbReference type="ARBA" id="ARBA00023034"/>
    </source>
</evidence>
<feature type="domain" description="T-SNARE coiled-coil homology" evidence="14">
    <location>
        <begin position="27"/>
        <end position="89"/>
    </location>
</feature>
<comment type="caution">
    <text evidence="15">The sequence shown here is derived from an EMBL/GenBank/DDBJ whole genome shotgun (WGS) entry which is preliminary data.</text>
</comment>
<evidence type="ECO:0000256" key="7">
    <source>
        <dbReference type="ARBA" id="ARBA00022989"/>
    </source>
</evidence>